<dbReference type="InterPro" id="IPR029479">
    <property type="entry name" value="Nitroreductase"/>
</dbReference>
<feature type="binding site" evidence="8">
    <location>
        <position position="46"/>
    </location>
    <ligand>
        <name>FMN</name>
        <dbReference type="ChEBI" id="CHEBI:58210"/>
        <note>ligand shared between dimeric partners</note>
    </ligand>
</feature>
<evidence type="ECO:0000313" key="10">
    <source>
        <dbReference type="EMBL" id="PZO87304.1"/>
    </source>
</evidence>
<dbReference type="InterPro" id="IPR026021">
    <property type="entry name" value="YdjA-like"/>
</dbReference>
<feature type="binding site" description="in other chain" evidence="8">
    <location>
        <begin position="138"/>
        <end position="140"/>
    </location>
    <ligand>
        <name>FMN</name>
        <dbReference type="ChEBI" id="CHEBI:58210"/>
        <note>ligand shared between dimeric partners</note>
    </ligand>
</feature>
<dbReference type="InterPro" id="IPR052530">
    <property type="entry name" value="NAD(P)H_nitroreductase"/>
</dbReference>
<evidence type="ECO:0000256" key="1">
    <source>
        <dbReference type="ARBA" id="ARBA00007118"/>
    </source>
</evidence>
<dbReference type="EMBL" id="QFNN01000138">
    <property type="protein sequence ID" value="PZO87304.1"/>
    <property type="molecule type" value="Genomic_DNA"/>
</dbReference>
<keyword evidence="2 7" id="KW-0285">Flavoprotein</keyword>
<name>A0A2W4ZY95_9SPHN</name>
<dbReference type="AlphaFoldDB" id="A0A2W4ZY95"/>
<evidence type="ECO:0000256" key="6">
    <source>
        <dbReference type="ARBA" id="ARBA00023027"/>
    </source>
</evidence>
<dbReference type="EC" id="1.-.-.-" evidence="7"/>
<comment type="cofactor">
    <cofactor evidence="8">
        <name>FMN</name>
        <dbReference type="ChEBI" id="CHEBI:58210"/>
    </cofactor>
    <text evidence="8">Binds 1 FMN per subunit.</text>
</comment>
<dbReference type="Proteomes" id="UP000249066">
    <property type="component" value="Unassembled WGS sequence"/>
</dbReference>
<feature type="domain" description="Nitroreductase" evidence="9">
    <location>
        <begin position="26"/>
        <end position="169"/>
    </location>
</feature>
<gene>
    <name evidence="10" type="ORF">DI623_14990</name>
</gene>
<dbReference type="InterPro" id="IPR000415">
    <property type="entry name" value="Nitroreductase-like"/>
</dbReference>
<keyword evidence="6 7" id="KW-0520">NAD</keyword>
<protein>
    <recommendedName>
        <fullName evidence="7">Putative NAD(P)H nitroreductase</fullName>
        <ecNumber evidence="7">1.-.-.-</ecNumber>
    </recommendedName>
</protein>
<dbReference type="GO" id="GO:0016491">
    <property type="term" value="F:oxidoreductase activity"/>
    <property type="evidence" value="ECO:0007669"/>
    <property type="project" value="UniProtKB-UniRule"/>
</dbReference>
<evidence type="ECO:0000256" key="4">
    <source>
        <dbReference type="ARBA" id="ARBA00022857"/>
    </source>
</evidence>
<dbReference type="Gene3D" id="3.40.109.10">
    <property type="entry name" value="NADH Oxidase"/>
    <property type="match status" value="1"/>
</dbReference>
<evidence type="ECO:0000256" key="7">
    <source>
        <dbReference type="PIRNR" id="PIRNR000232"/>
    </source>
</evidence>
<keyword evidence="4 7" id="KW-0521">NADP</keyword>
<dbReference type="PANTHER" id="PTHR43821:SF1">
    <property type="entry name" value="NAD(P)H NITROREDUCTASE YDJA-RELATED"/>
    <property type="match status" value="1"/>
</dbReference>
<evidence type="ECO:0000313" key="11">
    <source>
        <dbReference type="Proteomes" id="UP000249066"/>
    </source>
</evidence>
<dbReference type="CDD" id="cd02135">
    <property type="entry name" value="YdjA-like"/>
    <property type="match status" value="1"/>
</dbReference>
<evidence type="ECO:0000259" key="9">
    <source>
        <dbReference type="Pfam" id="PF00881"/>
    </source>
</evidence>
<dbReference type="PIRSF" id="PIRSF000232">
    <property type="entry name" value="YdjA"/>
    <property type="match status" value="1"/>
</dbReference>
<dbReference type="SUPFAM" id="SSF55469">
    <property type="entry name" value="FMN-dependent nitroreductase-like"/>
    <property type="match status" value="1"/>
</dbReference>
<dbReference type="Pfam" id="PF00881">
    <property type="entry name" value="Nitroreductase"/>
    <property type="match status" value="1"/>
</dbReference>
<keyword evidence="3 7" id="KW-0288">FMN</keyword>
<keyword evidence="5 7" id="KW-0560">Oxidoreductase</keyword>
<accession>A0A2W4ZY95</accession>
<dbReference type="PANTHER" id="PTHR43821">
    <property type="entry name" value="NAD(P)H NITROREDUCTASE YDJA-RELATED"/>
    <property type="match status" value="1"/>
</dbReference>
<evidence type="ECO:0000256" key="3">
    <source>
        <dbReference type="ARBA" id="ARBA00022643"/>
    </source>
</evidence>
<comment type="caution">
    <text evidence="10">The sequence shown here is derived from an EMBL/GenBank/DDBJ whole genome shotgun (WGS) entry which is preliminary data.</text>
</comment>
<evidence type="ECO:0000256" key="5">
    <source>
        <dbReference type="ARBA" id="ARBA00023002"/>
    </source>
</evidence>
<feature type="binding site" description="in other chain" evidence="8">
    <location>
        <begin position="15"/>
        <end position="17"/>
    </location>
    <ligand>
        <name>FMN</name>
        <dbReference type="ChEBI" id="CHEBI:58210"/>
        <note>ligand shared between dimeric partners</note>
    </ligand>
</feature>
<organism evidence="10 11">
    <name type="scientific">Sphingomonas sanxanigenens</name>
    <dbReference type="NCBI Taxonomy" id="397260"/>
    <lineage>
        <taxon>Bacteria</taxon>
        <taxon>Pseudomonadati</taxon>
        <taxon>Pseudomonadota</taxon>
        <taxon>Alphaproteobacteria</taxon>
        <taxon>Sphingomonadales</taxon>
        <taxon>Sphingomonadaceae</taxon>
        <taxon>Sphingomonas</taxon>
    </lineage>
</organism>
<evidence type="ECO:0000256" key="8">
    <source>
        <dbReference type="PIRSR" id="PIRSR000232-1"/>
    </source>
</evidence>
<comment type="similarity">
    <text evidence="1 7">Belongs to the nitroreductase family.</text>
</comment>
<sequence length="192" mass="20858">MLNDLSSPLALLETRRSGKPRDMIAPGPTPDELDRILRIAARVPDHGKLAPWRFVVIEDRDAFAQLLARAYAEDRPDAGALELKANEEFARQAPLLVAVLSKPVAGSKIPLSEQRQSASVAAYNLELAATALGYVSGWLTGWAAFSPTVLRALDAAGEGDEIVGFIFIGTPGRPPEERPRPAIETVVRRWPD</sequence>
<reference evidence="10 11" key="1">
    <citation type="submission" date="2017-08" db="EMBL/GenBank/DDBJ databases">
        <title>Infants hospitalized years apart are colonized by the same room-sourced microbial strains.</title>
        <authorList>
            <person name="Brooks B."/>
            <person name="Olm M.R."/>
            <person name="Firek B.A."/>
            <person name="Baker R."/>
            <person name="Thomas B.C."/>
            <person name="Morowitz M.J."/>
            <person name="Banfield J.F."/>
        </authorList>
    </citation>
    <scope>NUCLEOTIDE SEQUENCE [LARGE SCALE GENOMIC DNA]</scope>
    <source>
        <strain evidence="10">S2_018_000_R2_101</strain>
    </source>
</reference>
<evidence type="ECO:0000256" key="2">
    <source>
        <dbReference type="ARBA" id="ARBA00022630"/>
    </source>
</evidence>
<feature type="binding site" evidence="8">
    <location>
        <position position="42"/>
    </location>
    <ligand>
        <name>FMN</name>
        <dbReference type="ChEBI" id="CHEBI:58210"/>
        <note>ligand shared between dimeric partners</note>
    </ligand>
</feature>
<proteinExistence type="inferred from homology"/>